<dbReference type="SUPFAM" id="SSF55298">
    <property type="entry name" value="YjgF-like"/>
    <property type="match status" value="1"/>
</dbReference>
<organism evidence="2 3">
    <name type="scientific">Paraburkholderia haematera</name>
    <dbReference type="NCBI Taxonomy" id="2793077"/>
    <lineage>
        <taxon>Bacteria</taxon>
        <taxon>Pseudomonadati</taxon>
        <taxon>Pseudomonadota</taxon>
        <taxon>Betaproteobacteria</taxon>
        <taxon>Burkholderiales</taxon>
        <taxon>Burkholderiaceae</taxon>
        <taxon>Paraburkholderia</taxon>
    </lineage>
</organism>
<dbReference type="CDD" id="cd02199">
    <property type="entry name" value="YjgF_YER057c_UK114_like_1"/>
    <property type="match status" value="1"/>
</dbReference>
<name>A0ABM8QQG4_9BURK</name>
<dbReference type="PANTHER" id="PTHR43760:SF1">
    <property type="entry name" value="ENDORIBONUCLEASE L-PSP_CHORISMATE MUTASE-LIKE DOMAIN-CONTAINING PROTEIN"/>
    <property type="match status" value="1"/>
</dbReference>
<evidence type="ECO:0000259" key="1">
    <source>
        <dbReference type="Pfam" id="PF14588"/>
    </source>
</evidence>
<evidence type="ECO:0000313" key="2">
    <source>
        <dbReference type="EMBL" id="CAE6709962.1"/>
    </source>
</evidence>
<dbReference type="PANTHER" id="PTHR43760">
    <property type="entry name" value="ENDORIBONUCLEASE-RELATED"/>
    <property type="match status" value="1"/>
</dbReference>
<dbReference type="InterPro" id="IPR035959">
    <property type="entry name" value="RutC-like_sf"/>
</dbReference>
<dbReference type="InterPro" id="IPR013813">
    <property type="entry name" value="Endoribo_LPSP/chorism_mut-like"/>
</dbReference>
<dbReference type="Gene3D" id="3.30.1330.40">
    <property type="entry name" value="RutC-like"/>
    <property type="match status" value="1"/>
</dbReference>
<dbReference type="RefSeq" id="WP_211610000.1">
    <property type="nucleotide sequence ID" value="NZ_CAJNBK010000002.1"/>
</dbReference>
<dbReference type="Pfam" id="PF14588">
    <property type="entry name" value="YjgF_endoribonc"/>
    <property type="match status" value="1"/>
</dbReference>
<evidence type="ECO:0000313" key="3">
    <source>
        <dbReference type="Proteomes" id="UP000672526"/>
    </source>
</evidence>
<gene>
    <name evidence="2" type="ORF">R69888_01087</name>
</gene>
<sequence>MNCYDRLHTRGLKLPQVPTPIGNFMHCTREGNLLFLSGQGPLDETGSLMTGKVGATVSADEAYRHAQMVGLNLLAVLHNELGDLRRVKRVVKLLGMVNAAPDFTEHPRVINGCSDLFVDVFGDAGRHSRSAVGVGSLPGNITVEIEAIVAIQD</sequence>
<reference evidence="2 3" key="1">
    <citation type="submission" date="2021-02" db="EMBL/GenBank/DDBJ databases">
        <authorList>
            <person name="Vanwijnsberghe S."/>
        </authorList>
    </citation>
    <scope>NUCLEOTIDE SEQUENCE [LARGE SCALE GENOMIC DNA]</scope>
    <source>
        <strain evidence="2 3">LMG 31837</strain>
    </source>
</reference>
<accession>A0ABM8QQG4</accession>
<protein>
    <recommendedName>
        <fullName evidence="1">Endoribonuclease L-PSP/chorismate mutase-like domain-containing protein</fullName>
    </recommendedName>
</protein>
<keyword evidence="3" id="KW-1185">Reference proteome</keyword>
<dbReference type="Proteomes" id="UP000672526">
    <property type="component" value="Unassembled WGS sequence"/>
</dbReference>
<comment type="caution">
    <text evidence="2">The sequence shown here is derived from an EMBL/GenBank/DDBJ whole genome shotgun (WGS) entry which is preliminary data.</text>
</comment>
<proteinExistence type="predicted"/>
<dbReference type="EMBL" id="CAJNBK010000002">
    <property type="protein sequence ID" value="CAE6709962.1"/>
    <property type="molecule type" value="Genomic_DNA"/>
</dbReference>
<feature type="domain" description="Endoribonuclease L-PSP/chorismate mutase-like" evidence="1">
    <location>
        <begin position="6"/>
        <end position="137"/>
    </location>
</feature>